<proteinExistence type="predicted"/>
<evidence type="ECO:0000313" key="1">
    <source>
        <dbReference type="EMBL" id="QOI68041.1"/>
    </source>
</evidence>
<reference evidence="1 2" key="1">
    <citation type="submission" date="2020-08" db="EMBL/GenBank/DDBJ databases">
        <title>Complete genome sequence of Escherichia coli phage VEcB.</title>
        <authorList>
            <person name="Denisenko E."/>
            <person name="Kislichkina A."/>
            <person name="Verevkin V."/>
            <person name="Krasilnikova V."/>
            <person name="Volozhantsev N."/>
        </authorList>
    </citation>
    <scope>NUCLEOTIDE SEQUENCE [LARGE SCALE GENOMIC DNA]</scope>
</reference>
<accession>A0A7L8ZH88</accession>
<dbReference type="Proteomes" id="UP000593822">
    <property type="component" value="Segment"/>
</dbReference>
<organism evidence="1 2">
    <name type="scientific">Escherichia phage VEcB</name>
    <dbReference type="NCBI Taxonomy" id="2776821"/>
    <lineage>
        <taxon>Viruses</taxon>
        <taxon>Duplodnaviria</taxon>
        <taxon>Heunggongvirae</taxon>
        <taxon>Uroviricota</taxon>
        <taxon>Caudoviricetes</taxon>
        <taxon>Stephanstirmvirinae</taxon>
        <taxon>Justusliebigvirus</taxon>
        <taxon>Justusliebigvirus VEcB</taxon>
    </lineage>
</organism>
<name>A0A7L8ZH88_9CAUD</name>
<protein>
    <submittedName>
        <fullName evidence="1">Uncharacterized protein</fullName>
    </submittedName>
</protein>
<evidence type="ECO:0000313" key="2">
    <source>
        <dbReference type="Proteomes" id="UP000593822"/>
    </source>
</evidence>
<sequence>MYLKIIQKGVDKRKKVCYPNPRKTPSAARGVLSNLVIHDLTDN</sequence>
<dbReference type="EMBL" id="MT932211">
    <property type="protein sequence ID" value="QOI68041.1"/>
    <property type="molecule type" value="Genomic_DNA"/>
</dbReference>
<gene>
    <name evidence="1" type="ORF">vecB_103</name>
</gene>
<keyword evidence="2" id="KW-1185">Reference proteome</keyword>